<dbReference type="EMBL" id="CAJVPY010022956">
    <property type="protein sequence ID" value="CAG8784112.1"/>
    <property type="molecule type" value="Genomic_DNA"/>
</dbReference>
<dbReference type="Proteomes" id="UP000789405">
    <property type="component" value="Unassembled WGS sequence"/>
</dbReference>
<gene>
    <name evidence="1" type="ORF">DERYTH_LOCUS20041</name>
</gene>
<reference evidence="1" key="1">
    <citation type="submission" date="2021-06" db="EMBL/GenBank/DDBJ databases">
        <authorList>
            <person name="Kallberg Y."/>
            <person name="Tangrot J."/>
            <person name="Rosling A."/>
        </authorList>
    </citation>
    <scope>NUCLEOTIDE SEQUENCE</scope>
    <source>
        <strain evidence="1">MA453B</strain>
    </source>
</reference>
<protein>
    <submittedName>
        <fullName evidence="1">19338_t:CDS:1</fullName>
    </submittedName>
</protein>
<evidence type="ECO:0000313" key="2">
    <source>
        <dbReference type="Proteomes" id="UP000789405"/>
    </source>
</evidence>
<organism evidence="1 2">
    <name type="scientific">Dentiscutata erythropus</name>
    <dbReference type="NCBI Taxonomy" id="1348616"/>
    <lineage>
        <taxon>Eukaryota</taxon>
        <taxon>Fungi</taxon>
        <taxon>Fungi incertae sedis</taxon>
        <taxon>Mucoromycota</taxon>
        <taxon>Glomeromycotina</taxon>
        <taxon>Glomeromycetes</taxon>
        <taxon>Diversisporales</taxon>
        <taxon>Gigasporaceae</taxon>
        <taxon>Dentiscutata</taxon>
    </lineage>
</organism>
<evidence type="ECO:0000313" key="1">
    <source>
        <dbReference type="EMBL" id="CAG8784112.1"/>
    </source>
</evidence>
<keyword evidence="2" id="KW-1185">Reference proteome</keyword>
<comment type="caution">
    <text evidence="1">The sequence shown here is derived from an EMBL/GenBank/DDBJ whole genome shotgun (WGS) entry which is preliminary data.</text>
</comment>
<feature type="non-terminal residue" evidence="1">
    <location>
        <position position="144"/>
    </location>
</feature>
<accession>A0A9N9JIE1</accession>
<name>A0A9N9JIE1_9GLOM</name>
<dbReference type="AlphaFoldDB" id="A0A9N9JIE1"/>
<dbReference type="OrthoDB" id="2368423at2759"/>
<sequence length="144" mass="17136">MPKLSAKYRQMIQLMANREIAKKIKKAMDTLQSLDVEDFNNALEFINTIKKENKLEASIKSMEKLIKIIQSLDNNEKEDVIKLLDSIRYPQEKNEDKIISPYLQQQLVKVIYTSLYWPQESYSVLKEEHNHLRLQNRKLIKKNE</sequence>
<proteinExistence type="predicted"/>